<dbReference type="InterPro" id="IPR050400">
    <property type="entry name" value="Bact_Cytoskel_RodZ"/>
</dbReference>
<dbReference type="PANTHER" id="PTHR34475">
    <property type="match status" value="1"/>
</dbReference>
<sequence>MAEDFGSYLKSERELRGVTLDELHSKTMIPVRFLQALENNQFDELPGEVFIIGYIRSIAKVIGAQEDEVLSTYMDIKNTAPSIDTNNPSTL</sequence>
<evidence type="ECO:0008006" key="2">
    <source>
        <dbReference type="Google" id="ProtNLM"/>
    </source>
</evidence>
<organism evidence="1">
    <name type="scientific">marine metagenome</name>
    <dbReference type="NCBI Taxonomy" id="408172"/>
    <lineage>
        <taxon>unclassified sequences</taxon>
        <taxon>metagenomes</taxon>
        <taxon>ecological metagenomes</taxon>
    </lineage>
</organism>
<feature type="non-terminal residue" evidence="1">
    <location>
        <position position="91"/>
    </location>
</feature>
<dbReference type="EMBL" id="UINC01083818">
    <property type="protein sequence ID" value="SVC29894.1"/>
    <property type="molecule type" value="Genomic_DNA"/>
</dbReference>
<dbReference type="GO" id="GO:0003677">
    <property type="term" value="F:DNA binding"/>
    <property type="evidence" value="ECO:0007669"/>
    <property type="project" value="InterPro"/>
</dbReference>
<dbReference type="PANTHER" id="PTHR34475:SF1">
    <property type="entry name" value="CYTOSKELETON PROTEIN RODZ"/>
    <property type="match status" value="1"/>
</dbReference>
<dbReference type="AlphaFoldDB" id="A0A382KYN9"/>
<proteinExistence type="predicted"/>
<dbReference type="SUPFAM" id="SSF47413">
    <property type="entry name" value="lambda repressor-like DNA-binding domains"/>
    <property type="match status" value="1"/>
</dbReference>
<name>A0A382KYN9_9ZZZZ</name>
<evidence type="ECO:0000313" key="1">
    <source>
        <dbReference type="EMBL" id="SVC29894.1"/>
    </source>
</evidence>
<dbReference type="Pfam" id="PF13413">
    <property type="entry name" value="HTH_25"/>
    <property type="match status" value="1"/>
</dbReference>
<reference evidence="1" key="1">
    <citation type="submission" date="2018-05" db="EMBL/GenBank/DDBJ databases">
        <authorList>
            <person name="Lanie J.A."/>
            <person name="Ng W.-L."/>
            <person name="Kazmierczak K.M."/>
            <person name="Andrzejewski T.M."/>
            <person name="Davidsen T.M."/>
            <person name="Wayne K.J."/>
            <person name="Tettelin H."/>
            <person name="Glass J.I."/>
            <person name="Rusch D."/>
            <person name="Podicherti R."/>
            <person name="Tsui H.-C.T."/>
            <person name="Winkler M.E."/>
        </authorList>
    </citation>
    <scope>NUCLEOTIDE SEQUENCE</scope>
</reference>
<gene>
    <name evidence="1" type="ORF">METZ01_LOCUS282748</name>
</gene>
<protein>
    <recommendedName>
        <fullName evidence="2">HTH cro/C1-type domain-containing protein</fullName>
    </recommendedName>
</protein>
<dbReference type="Gene3D" id="1.10.260.40">
    <property type="entry name" value="lambda repressor-like DNA-binding domains"/>
    <property type="match status" value="1"/>
</dbReference>
<accession>A0A382KYN9</accession>
<dbReference type="InterPro" id="IPR010982">
    <property type="entry name" value="Lambda_DNA-bd_dom_sf"/>
</dbReference>